<comment type="function">
    <text evidence="1 11">Catalyzes the reversible conversion of 3-phosphohydroxypyruvate to phosphoserine and of 3-hydroxy-2-oxo-4-phosphonooxybutanoate to phosphohydroxythreonine.</text>
</comment>
<feature type="binding site" evidence="11">
    <location>
        <begin position="236"/>
        <end position="237"/>
    </location>
    <ligand>
        <name>pyridoxal 5'-phosphate</name>
        <dbReference type="ChEBI" id="CHEBI:597326"/>
    </ligand>
</feature>
<feature type="binding site" evidence="11">
    <location>
        <position position="194"/>
    </location>
    <ligand>
        <name>pyridoxal 5'-phosphate</name>
        <dbReference type="ChEBI" id="CHEBI:597326"/>
    </ligand>
</feature>
<dbReference type="FunFam" id="3.40.640.10:FF:000010">
    <property type="entry name" value="Phosphoserine aminotransferase"/>
    <property type="match status" value="1"/>
</dbReference>
<dbReference type="InterPro" id="IPR015422">
    <property type="entry name" value="PyrdxlP-dep_Trfase_small"/>
</dbReference>
<evidence type="ECO:0000259" key="12">
    <source>
        <dbReference type="Pfam" id="PF00266"/>
    </source>
</evidence>
<dbReference type="Pfam" id="PF00266">
    <property type="entry name" value="Aminotran_5"/>
    <property type="match status" value="1"/>
</dbReference>
<dbReference type="GO" id="GO:0006564">
    <property type="term" value="P:L-serine biosynthetic process"/>
    <property type="evidence" value="ECO:0007669"/>
    <property type="project" value="UniProtKB-UniRule"/>
</dbReference>
<dbReference type="PANTHER" id="PTHR43247:SF1">
    <property type="entry name" value="PHOSPHOSERINE AMINOTRANSFERASE"/>
    <property type="match status" value="1"/>
</dbReference>
<evidence type="ECO:0000256" key="4">
    <source>
        <dbReference type="ARBA" id="ARBA00022576"/>
    </source>
</evidence>
<evidence type="ECO:0000256" key="1">
    <source>
        <dbReference type="ARBA" id="ARBA00003483"/>
    </source>
</evidence>
<comment type="catalytic activity">
    <reaction evidence="9 11">
        <text>4-(phosphooxy)-L-threonine + 2-oxoglutarate = (R)-3-hydroxy-2-oxo-4-phosphooxybutanoate + L-glutamate</text>
        <dbReference type="Rhea" id="RHEA:16573"/>
        <dbReference type="ChEBI" id="CHEBI:16810"/>
        <dbReference type="ChEBI" id="CHEBI:29985"/>
        <dbReference type="ChEBI" id="CHEBI:58452"/>
        <dbReference type="ChEBI" id="CHEBI:58538"/>
        <dbReference type="EC" id="2.6.1.52"/>
    </reaction>
</comment>
<accession>A0A1B1YIA9</accession>
<dbReference type="Proteomes" id="UP000092931">
    <property type="component" value="Chromosome"/>
</dbReference>
<dbReference type="Gene3D" id="3.40.640.10">
    <property type="entry name" value="Type I PLP-dependent aspartate aminotransferase-like (Major domain)"/>
    <property type="match status" value="1"/>
</dbReference>
<name>A0A1B1YIA9_THEST</name>
<keyword evidence="8 11" id="KW-0718">Serine biosynthesis</keyword>
<feature type="binding site" evidence="11">
    <location>
        <position position="42"/>
    </location>
    <ligand>
        <name>L-glutamate</name>
        <dbReference type="ChEBI" id="CHEBI:29985"/>
    </ligand>
</feature>
<dbReference type="PANTHER" id="PTHR43247">
    <property type="entry name" value="PHOSPHOSERINE AMINOTRANSFERASE"/>
    <property type="match status" value="1"/>
</dbReference>
<evidence type="ECO:0000256" key="3">
    <source>
        <dbReference type="ARBA" id="ARBA00006904"/>
    </source>
</evidence>
<dbReference type="GO" id="GO:0004648">
    <property type="term" value="F:O-phospho-L-serine:2-oxoglutarate aminotransferase activity"/>
    <property type="evidence" value="ECO:0007669"/>
    <property type="project" value="UniProtKB-UniRule"/>
</dbReference>
<keyword evidence="7 11" id="KW-0663">Pyridoxal phosphate</keyword>
<organism evidence="13 14">
    <name type="scientific">Thermoclostridium stercorarium subsp. leptospartum DSM 9219</name>
    <dbReference type="NCBI Taxonomy" id="1346611"/>
    <lineage>
        <taxon>Bacteria</taxon>
        <taxon>Bacillati</taxon>
        <taxon>Bacillota</taxon>
        <taxon>Clostridia</taxon>
        <taxon>Eubacteriales</taxon>
        <taxon>Oscillospiraceae</taxon>
        <taxon>Thermoclostridium</taxon>
    </lineage>
</organism>
<keyword evidence="4 11" id="KW-0032">Aminotransferase</keyword>
<gene>
    <name evidence="11" type="primary">serC</name>
    <name evidence="13" type="ORF">CSTERLE_02310</name>
</gene>
<dbReference type="Gene3D" id="3.90.1150.10">
    <property type="entry name" value="Aspartate Aminotransferase, domain 1"/>
    <property type="match status" value="1"/>
</dbReference>
<feature type="binding site" evidence="11">
    <location>
        <position position="151"/>
    </location>
    <ligand>
        <name>pyridoxal 5'-phosphate</name>
        <dbReference type="ChEBI" id="CHEBI:597326"/>
    </ligand>
</feature>
<comment type="catalytic activity">
    <reaction evidence="10 11">
        <text>O-phospho-L-serine + 2-oxoglutarate = 3-phosphooxypyruvate + L-glutamate</text>
        <dbReference type="Rhea" id="RHEA:14329"/>
        <dbReference type="ChEBI" id="CHEBI:16810"/>
        <dbReference type="ChEBI" id="CHEBI:18110"/>
        <dbReference type="ChEBI" id="CHEBI:29985"/>
        <dbReference type="ChEBI" id="CHEBI:57524"/>
        <dbReference type="EC" id="2.6.1.52"/>
    </reaction>
</comment>
<comment type="subunit">
    <text evidence="11">Homodimer.</text>
</comment>
<dbReference type="EC" id="2.6.1.52" evidence="11"/>
<evidence type="ECO:0000256" key="8">
    <source>
        <dbReference type="ARBA" id="ARBA00023299"/>
    </source>
</evidence>
<evidence type="ECO:0000256" key="2">
    <source>
        <dbReference type="ARBA" id="ARBA00005099"/>
    </source>
</evidence>
<keyword evidence="6 11" id="KW-0808">Transferase</keyword>
<evidence type="ECO:0000256" key="11">
    <source>
        <dbReference type="HAMAP-Rule" id="MF_00160"/>
    </source>
</evidence>
<comment type="caution">
    <text evidence="11">Lacks conserved residue(s) required for the propagation of feature annotation.</text>
</comment>
<dbReference type="NCBIfam" id="NF003764">
    <property type="entry name" value="PRK05355.1"/>
    <property type="match status" value="1"/>
</dbReference>
<dbReference type="EMBL" id="CP014673">
    <property type="protein sequence ID" value="ANX00505.1"/>
    <property type="molecule type" value="Genomic_DNA"/>
</dbReference>
<feature type="binding site" evidence="11">
    <location>
        <position position="101"/>
    </location>
    <ligand>
        <name>pyridoxal 5'-phosphate</name>
        <dbReference type="ChEBI" id="CHEBI:597326"/>
    </ligand>
</feature>
<evidence type="ECO:0000256" key="7">
    <source>
        <dbReference type="ARBA" id="ARBA00022898"/>
    </source>
</evidence>
<dbReference type="CDD" id="cd00611">
    <property type="entry name" value="PSAT_like"/>
    <property type="match status" value="1"/>
</dbReference>
<proteinExistence type="inferred from homology"/>
<evidence type="ECO:0000313" key="13">
    <source>
        <dbReference type="EMBL" id="ANX00505.1"/>
    </source>
</evidence>
<feature type="binding site" evidence="11">
    <location>
        <position position="171"/>
    </location>
    <ligand>
        <name>pyridoxal 5'-phosphate</name>
        <dbReference type="ChEBI" id="CHEBI:597326"/>
    </ligand>
</feature>
<dbReference type="InterPro" id="IPR015424">
    <property type="entry name" value="PyrdxlP-dep_Trfase"/>
</dbReference>
<comment type="subcellular location">
    <subcellularLocation>
        <location evidence="11">Cytoplasm</location>
    </subcellularLocation>
</comment>
<dbReference type="PIRSF" id="PIRSF000525">
    <property type="entry name" value="SerC"/>
    <property type="match status" value="1"/>
</dbReference>
<dbReference type="GO" id="GO:0005737">
    <property type="term" value="C:cytoplasm"/>
    <property type="evidence" value="ECO:0007669"/>
    <property type="project" value="UniProtKB-SubCell"/>
</dbReference>
<evidence type="ECO:0000256" key="9">
    <source>
        <dbReference type="ARBA" id="ARBA00047630"/>
    </source>
</evidence>
<dbReference type="InterPro" id="IPR022278">
    <property type="entry name" value="Pser_aminoTfrase"/>
</dbReference>
<feature type="modified residue" description="N6-(pyridoxal phosphate)lysine" evidence="11">
    <location>
        <position position="195"/>
    </location>
</feature>
<dbReference type="FunFam" id="3.90.1150.10:FF:000006">
    <property type="entry name" value="Phosphoserine aminotransferase"/>
    <property type="match status" value="1"/>
</dbReference>
<dbReference type="UniPathway" id="UPA00135">
    <property type="reaction ID" value="UER00197"/>
</dbReference>
<reference evidence="13 14" key="1">
    <citation type="submission" date="2016-02" db="EMBL/GenBank/DDBJ databases">
        <title>Comparison of Clostridium stercorarium subspecies using comparative genomics and transcriptomics.</title>
        <authorList>
            <person name="Schellenberg J."/>
            <person name="Thallinger G."/>
            <person name="Levin D.B."/>
            <person name="Zhang X."/>
            <person name="Alvare G."/>
            <person name="Fristensky B."/>
            <person name="Sparling R."/>
        </authorList>
    </citation>
    <scope>NUCLEOTIDE SEQUENCE [LARGE SCALE GENOMIC DNA]</scope>
    <source>
        <strain evidence="13 14">DSM 9219</strain>
    </source>
</reference>
<dbReference type="GO" id="GO:0030170">
    <property type="term" value="F:pyridoxal phosphate binding"/>
    <property type="evidence" value="ECO:0007669"/>
    <property type="project" value="UniProtKB-UniRule"/>
</dbReference>
<dbReference type="AlphaFoldDB" id="A0A1B1YIA9"/>
<dbReference type="InterPro" id="IPR015421">
    <property type="entry name" value="PyrdxlP-dep_Trfase_major"/>
</dbReference>
<feature type="domain" description="Aminotransferase class V" evidence="12">
    <location>
        <begin position="4"/>
        <end position="347"/>
    </location>
</feature>
<evidence type="ECO:0000256" key="10">
    <source>
        <dbReference type="ARBA" id="ARBA00049007"/>
    </source>
</evidence>
<evidence type="ECO:0000256" key="6">
    <source>
        <dbReference type="ARBA" id="ARBA00022679"/>
    </source>
</evidence>
<evidence type="ECO:0000313" key="14">
    <source>
        <dbReference type="Proteomes" id="UP000092931"/>
    </source>
</evidence>
<dbReference type="RefSeq" id="WP_065820554.1">
    <property type="nucleotide sequence ID" value="NZ_CP014673.1"/>
</dbReference>
<evidence type="ECO:0000256" key="5">
    <source>
        <dbReference type="ARBA" id="ARBA00022605"/>
    </source>
</evidence>
<protein>
    <recommendedName>
        <fullName evidence="11">Phosphoserine aminotransferase</fullName>
        <ecNumber evidence="11">2.6.1.52</ecNumber>
    </recommendedName>
    <alternativeName>
        <fullName evidence="11">Phosphohydroxythreonine aminotransferase</fullName>
        <shortName evidence="11">PSAT</shortName>
    </alternativeName>
</protein>
<sequence>MDRVYNFSAGPATLPEEVLQRAREEMLDWHGSGMSVMEMSHRSKWFEEIIKQAEADLRELMNIPSNYKVLFLQGGAWTQFAMVPLNLMKKGKADYVNSGYWSKKAIGEARKFGKVNVVASSEDANFSYIPELYPETFSKDADYFYITTNNTIYGTRYTKLPDTGNVPLVADMSSNILSEVYDVTKFGLIFAGAQKNMGPAGVVVVIVREDLIAEVNPEVPTMLQYKVHAENNSLFNTPPCYSIYVCGLVFQWLKKLGGVPEMQKINEEKAKILYDFIDNSNMFKGTAKKEDRSLMNVTFITGNKDLDAKFVKEAEEHGLVNLKGHRSVGGMRASIYNAMPVEGVKKLVEFMKEFETRNKIEV</sequence>
<keyword evidence="5 11" id="KW-0028">Amino-acid biosynthesis</keyword>
<dbReference type="InterPro" id="IPR000192">
    <property type="entry name" value="Aminotrans_V_dom"/>
</dbReference>
<comment type="similarity">
    <text evidence="3 11">Belongs to the class-V pyridoxal-phosphate-dependent aminotransferase family. SerC subfamily.</text>
</comment>
<comment type="cofactor">
    <cofactor evidence="11">
        <name>pyridoxal 5'-phosphate</name>
        <dbReference type="ChEBI" id="CHEBI:597326"/>
    </cofactor>
    <text evidence="11">Binds 1 pyridoxal phosphate per subunit.</text>
</comment>
<keyword evidence="11" id="KW-0963">Cytoplasm</keyword>
<dbReference type="NCBIfam" id="TIGR01364">
    <property type="entry name" value="serC_1"/>
    <property type="match status" value="1"/>
</dbReference>
<dbReference type="HAMAP" id="MF_00160">
    <property type="entry name" value="SerC_aminotrans_5"/>
    <property type="match status" value="1"/>
</dbReference>
<dbReference type="SUPFAM" id="SSF53383">
    <property type="entry name" value="PLP-dependent transferases"/>
    <property type="match status" value="1"/>
</dbReference>
<comment type="pathway">
    <text evidence="2 11">Amino-acid biosynthesis; L-serine biosynthesis; L-serine from 3-phospho-D-glycerate: step 2/3.</text>
</comment>